<protein>
    <submittedName>
        <fullName evidence="1">Uncharacterized protein</fullName>
    </submittedName>
</protein>
<reference evidence="1" key="1">
    <citation type="submission" date="2021-02" db="EMBL/GenBank/DDBJ databases">
        <title>Natrosporangium hydrolyticum gen. nov., sp. nov, a haloalkaliphilic actinobacterium from a soda solonchak soil.</title>
        <authorList>
            <person name="Sorokin D.Y."/>
            <person name="Khijniak T.V."/>
            <person name="Zakharycheva A.P."/>
            <person name="Boueva O.V."/>
            <person name="Ariskina E.V."/>
            <person name="Hahnke R.L."/>
            <person name="Bunk B."/>
            <person name="Sproer C."/>
            <person name="Schumann P."/>
            <person name="Evtushenko L.I."/>
            <person name="Kublanov I.V."/>
        </authorList>
    </citation>
    <scope>NUCLEOTIDE SEQUENCE</scope>
    <source>
        <strain evidence="1">DSM 106523</strain>
    </source>
</reference>
<sequence length="47" mass="5114">MLLPLPGERVELGVIHPTFLPAMLARVVGLDPRPRLDVELGVDSPAR</sequence>
<dbReference type="EMBL" id="CP070499">
    <property type="protein sequence ID" value="QSB16671.1"/>
    <property type="molecule type" value="Genomic_DNA"/>
</dbReference>
<dbReference type="Proteomes" id="UP000662857">
    <property type="component" value="Chromosome"/>
</dbReference>
<dbReference type="AlphaFoldDB" id="A0A895YGH9"/>
<accession>A0A895YGH9</accession>
<organism evidence="1 2">
    <name type="scientific">Natronosporangium hydrolyticum</name>
    <dbReference type="NCBI Taxonomy" id="2811111"/>
    <lineage>
        <taxon>Bacteria</taxon>
        <taxon>Bacillati</taxon>
        <taxon>Actinomycetota</taxon>
        <taxon>Actinomycetes</taxon>
        <taxon>Micromonosporales</taxon>
        <taxon>Micromonosporaceae</taxon>
        <taxon>Natronosporangium</taxon>
    </lineage>
</organism>
<dbReference type="KEGG" id="nhy:JQS43_10530"/>
<evidence type="ECO:0000313" key="2">
    <source>
        <dbReference type="Proteomes" id="UP000662857"/>
    </source>
</evidence>
<evidence type="ECO:0000313" key="1">
    <source>
        <dbReference type="EMBL" id="QSB16671.1"/>
    </source>
</evidence>
<name>A0A895YGH9_9ACTN</name>
<proteinExistence type="predicted"/>
<gene>
    <name evidence="1" type="ORF">JQS43_10530</name>
</gene>
<dbReference type="RefSeq" id="WP_239678897.1">
    <property type="nucleotide sequence ID" value="NZ_CP070499.1"/>
</dbReference>
<keyword evidence="2" id="KW-1185">Reference proteome</keyword>